<evidence type="ECO:0000313" key="1">
    <source>
        <dbReference type="EMBL" id="MFC2995625.1"/>
    </source>
</evidence>
<dbReference type="RefSeq" id="WP_107009026.1">
    <property type="nucleotide sequence ID" value="NZ_JBHRSF010000034.1"/>
</dbReference>
<dbReference type="EMBL" id="PYIX02000025">
    <property type="protein sequence ID" value="RFC82854.1"/>
    <property type="molecule type" value="Genomic_DNA"/>
</dbReference>
<gene>
    <name evidence="1" type="ORF">ACFODO_10160</name>
    <name evidence="2" type="ORF">C9E89_014120</name>
</gene>
<evidence type="ECO:0000313" key="4">
    <source>
        <dbReference type="Proteomes" id="UP001595455"/>
    </source>
</evidence>
<proteinExistence type="predicted"/>
<dbReference type="Proteomes" id="UP001595455">
    <property type="component" value="Unassembled WGS sequence"/>
</dbReference>
<comment type="caution">
    <text evidence="2">The sequence shown here is derived from an EMBL/GenBank/DDBJ whole genome shotgun (WGS) entry which is preliminary data.</text>
</comment>
<reference evidence="2 3" key="2">
    <citation type="submission" date="2018-08" db="EMBL/GenBank/DDBJ databases">
        <title>The draft genome of Acinetobacter sichuanensis strain WCHAc060041.</title>
        <authorList>
            <person name="Qin J."/>
            <person name="Feng Y."/>
            <person name="Zong Z."/>
        </authorList>
    </citation>
    <scope>NUCLEOTIDE SEQUENCE [LARGE SCALE GENOMIC DNA]</scope>
    <source>
        <strain evidence="2 3">WCHAc060041</strain>
    </source>
</reference>
<organism evidence="2 3">
    <name type="scientific">Acinetobacter sichuanensis</name>
    <dbReference type="NCBI Taxonomy" id="2136183"/>
    <lineage>
        <taxon>Bacteria</taxon>
        <taxon>Pseudomonadati</taxon>
        <taxon>Pseudomonadota</taxon>
        <taxon>Gammaproteobacteria</taxon>
        <taxon>Moraxellales</taxon>
        <taxon>Moraxellaceae</taxon>
        <taxon>Acinetobacter</taxon>
    </lineage>
</organism>
<dbReference type="OrthoDB" id="6700717at2"/>
<protein>
    <recommendedName>
        <fullName evidence="5">TFIIB-type zinc ribbon-containing protein</fullName>
    </recommendedName>
</protein>
<accession>A0A371YND9</accession>
<reference evidence="4" key="3">
    <citation type="journal article" date="2019" name="Int. J. Syst. Evol. Microbiol.">
        <title>The Global Catalogue of Microorganisms (GCM) 10K type strain sequencing project: providing services to taxonomists for standard genome sequencing and annotation.</title>
        <authorList>
            <consortium name="The Broad Institute Genomics Platform"/>
            <consortium name="The Broad Institute Genome Sequencing Center for Infectious Disease"/>
            <person name="Wu L."/>
            <person name="Ma J."/>
        </authorList>
    </citation>
    <scope>NUCLEOTIDE SEQUENCE [LARGE SCALE GENOMIC DNA]</scope>
    <source>
        <strain evidence="4">KCTC 62575</strain>
    </source>
</reference>
<dbReference type="Proteomes" id="UP000240957">
    <property type="component" value="Unassembled WGS sequence"/>
</dbReference>
<dbReference type="EMBL" id="JBHRSF010000034">
    <property type="protein sequence ID" value="MFC2995625.1"/>
    <property type="molecule type" value="Genomic_DNA"/>
</dbReference>
<evidence type="ECO:0000313" key="2">
    <source>
        <dbReference type="EMBL" id="RFC82854.1"/>
    </source>
</evidence>
<reference evidence="1" key="4">
    <citation type="submission" date="2024-09" db="EMBL/GenBank/DDBJ databases">
        <authorList>
            <person name="Sun Q."/>
            <person name="Mori K."/>
        </authorList>
    </citation>
    <scope>NUCLEOTIDE SEQUENCE</scope>
    <source>
        <strain evidence="1">KCTC 62575</strain>
    </source>
</reference>
<evidence type="ECO:0000313" key="3">
    <source>
        <dbReference type="Proteomes" id="UP000240957"/>
    </source>
</evidence>
<evidence type="ECO:0008006" key="5">
    <source>
        <dbReference type="Google" id="ProtNLM"/>
    </source>
</evidence>
<reference evidence="1" key="1">
    <citation type="journal article" date="2014" name="Int. J. Syst. Evol. Microbiol.">
        <title>Complete genome of a new Firmicutes species belonging to the dominant human colonic microbiota ('Ruminococcus bicirculans') reveals two chromosomes and a selective capacity to utilize plant glucans.</title>
        <authorList>
            <consortium name="NISC Comparative Sequencing Program"/>
            <person name="Wegmann U."/>
            <person name="Louis P."/>
            <person name="Goesmann A."/>
            <person name="Henrissat B."/>
            <person name="Duncan S.H."/>
            <person name="Flint H.J."/>
        </authorList>
    </citation>
    <scope>NUCLEOTIDE SEQUENCE</scope>
    <source>
        <strain evidence="1">KCTC 62575</strain>
    </source>
</reference>
<keyword evidence="4" id="KW-1185">Reference proteome</keyword>
<dbReference type="AlphaFoldDB" id="A0A371YND9"/>
<sequence>MALLILQKEHDESSFCPLCKASMFLVSAELNDVPLEYFECTHCEHKISESDAMQCTCQNCSQNLLSSKDEASPNHKKVLNIRPLSSLYLIDKLFLLSVLEKTMHNDYFEHEFINFEKLKWEKLASTYSLQSTILYRLEKYHVISKRRMVTLKDDDNSYYLDVRVDRFLEPSLYTIYQRLRQWFFEDFKYGAPFQQAEEVKNTLFIIFYNEIVEFTQYYCKRLGVKFSGNKKFKDYCDYLLNYLSLGQIYYMIQTALDYLHQQNNALDLQNTDFNNTNKLRKTLEEYRRTSIERKFEISTLPRPFDLKFSRMSEIFLFQFIKLDENYIAQTIQHIWHNIKPRMEFFSKFNCMHCGSTELSIEYDANNSISTFCNRCKHQDHYFTQ</sequence>
<name>A0A371YND9_9GAMM</name>